<proteinExistence type="predicted"/>
<feature type="coiled-coil region" evidence="1">
    <location>
        <begin position="174"/>
        <end position="222"/>
    </location>
</feature>
<dbReference type="AlphaFoldDB" id="A0A7W7RA54"/>
<keyword evidence="3" id="KW-1185">Reference proteome</keyword>
<dbReference type="Proteomes" id="UP000540506">
    <property type="component" value="Unassembled WGS sequence"/>
</dbReference>
<protein>
    <submittedName>
        <fullName evidence="2">Uncharacterized protein</fullName>
    </submittedName>
</protein>
<name>A0A7W7RA54_KITKI</name>
<evidence type="ECO:0000313" key="2">
    <source>
        <dbReference type="EMBL" id="MBB4928144.1"/>
    </source>
</evidence>
<dbReference type="Gene3D" id="6.10.250.3150">
    <property type="match status" value="1"/>
</dbReference>
<accession>A0A7W7RA54</accession>
<gene>
    <name evidence="2" type="ORF">FHR34_007239</name>
</gene>
<evidence type="ECO:0000313" key="3">
    <source>
        <dbReference type="Proteomes" id="UP000540506"/>
    </source>
</evidence>
<sequence>MPTGAAQRVEAGQGRPWARAWLRAKAALTVTALALPPAVVSTGAAADPVPSAVAGPAQPADAGAPADDASTLGPLLGRLHALYRSAEEATERYNAVVATLEQRQKAVDALKGQVERRQQAVDAGNDIAAQLAAAQYRQGNACAFAELFLSKDPHEAVEDAQLLAQAGRSQKEFLDRLKADRTALQKLTQQAQNVFGQSQELAAQQERAKAEVAKQLAAVEQLVSSLTGVQRSRIEQAQKAGADQAQTAFLAAGALGVGERAPLADRPCGGAVRDGADRQALSAGRRGSELVRLLRAHLAGMAVCRSVAPTYQPGPVGAAAARRVGPVAPR</sequence>
<keyword evidence="1" id="KW-0175">Coiled coil</keyword>
<comment type="caution">
    <text evidence="2">The sequence shown here is derived from an EMBL/GenBank/DDBJ whole genome shotgun (WGS) entry which is preliminary data.</text>
</comment>
<evidence type="ECO:0000256" key="1">
    <source>
        <dbReference type="SAM" id="Coils"/>
    </source>
</evidence>
<reference evidence="2 3" key="1">
    <citation type="submission" date="2020-08" db="EMBL/GenBank/DDBJ databases">
        <title>Sequencing the genomes of 1000 actinobacteria strains.</title>
        <authorList>
            <person name="Klenk H.-P."/>
        </authorList>
    </citation>
    <scope>NUCLEOTIDE SEQUENCE [LARGE SCALE GENOMIC DNA]</scope>
    <source>
        <strain evidence="2 3">DSM 41654</strain>
    </source>
</reference>
<dbReference type="EMBL" id="JACHJV010000002">
    <property type="protein sequence ID" value="MBB4928144.1"/>
    <property type="molecule type" value="Genomic_DNA"/>
</dbReference>
<organism evidence="2 3">
    <name type="scientific">Kitasatospora kifunensis</name>
    <name type="common">Streptomyces kifunensis</name>
    <dbReference type="NCBI Taxonomy" id="58351"/>
    <lineage>
        <taxon>Bacteria</taxon>
        <taxon>Bacillati</taxon>
        <taxon>Actinomycetota</taxon>
        <taxon>Actinomycetes</taxon>
        <taxon>Kitasatosporales</taxon>
        <taxon>Streptomycetaceae</taxon>
        <taxon>Kitasatospora</taxon>
    </lineage>
</organism>